<dbReference type="OrthoDB" id="693425at2759"/>
<organism evidence="2 3">
    <name type="scientific">Panicum hallii var. hallii</name>
    <dbReference type="NCBI Taxonomy" id="1504633"/>
    <lineage>
        <taxon>Eukaryota</taxon>
        <taxon>Viridiplantae</taxon>
        <taxon>Streptophyta</taxon>
        <taxon>Embryophyta</taxon>
        <taxon>Tracheophyta</taxon>
        <taxon>Spermatophyta</taxon>
        <taxon>Magnoliopsida</taxon>
        <taxon>Liliopsida</taxon>
        <taxon>Poales</taxon>
        <taxon>Poaceae</taxon>
        <taxon>PACMAD clade</taxon>
        <taxon>Panicoideae</taxon>
        <taxon>Panicodae</taxon>
        <taxon>Paniceae</taxon>
        <taxon>Panicinae</taxon>
        <taxon>Panicum</taxon>
        <taxon>Panicum sect. Panicum</taxon>
    </lineage>
</organism>
<accession>A0A2T7DNT7</accession>
<protein>
    <recommendedName>
        <fullName evidence="1">Reverse transcriptase zinc-binding domain-containing protein</fullName>
    </recommendedName>
</protein>
<dbReference type="EMBL" id="CM009753">
    <property type="protein sequence ID" value="PUZ57258.1"/>
    <property type="molecule type" value="Genomic_DNA"/>
</dbReference>
<dbReference type="AlphaFoldDB" id="A0A2T7DNT7"/>
<evidence type="ECO:0000313" key="3">
    <source>
        <dbReference type="Proteomes" id="UP000244336"/>
    </source>
</evidence>
<dbReference type="Gramene" id="PUZ57258">
    <property type="protein sequence ID" value="PUZ57258"/>
    <property type="gene ID" value="GQ55_5G415300"/>
</dbReference>
<dbReference type="Pfam" id="PF13966">
    <property type="entry name" value="zf-RVT"/>
    <property type="match status" value="1"/>
</dbReference>
<dbReference type="InterPro" id="IPR026960">
    <property type="entry name" value="RVT-Znf"/>
</dbReference>
<dbReference type="PANTHER" id="PTHR33116">
    <property type="entry name" value="REVERSE TRANSCRIPTASE ZINC-BINDING DOMAIN-CONTAINING PROTEIN-RELATED-RELATED"/>
    <property type="match status" value="1"/>
</dbReference>
<gene>
    <name evidence="2" type="ORF">GQ55_5G415300</name>
</gene>
<name>A0A2T7DNT7_9POAL</name>
<sequence length="286" mass="33297">MIKQIDKLRRGFLWKGTDQANGGSYLVQWKKVQRPKKLGGLGVLDLERFSRALRLRWLWFEWKEADWPWVGRALPITEADWQLFRVSMTVTNVQLTTEDDQITWRWTSDGNYTAKSAYVAQFKGSYCSFGPTALWRAHAEGKHKFFTWLLVQEKLLTADKIQARNWQCNPSCALCNAEQETAVHLCLHSPFAMQVCQLVRVWSRGSISVPSQGASVEEWWCDTLAVQPKQERRQAAALLMYTAWNLWKERNQRIFEGKAEEPWFVLQLIKEEMLLRFRACGAPVVP</sequence>
<reference evidence="2 3" key="1">
    <citation type="submission" date="2018-04" db="EMBL/GenBank/DDBJ databases">
        <title>WGS assembly of Panicum hallii var. hallii HAL2.</title>
        <authorList>
            <person name="Lovell J."/>
            <person name="Jenkins J."/>
            <person name="Lowry D."/>
            <person name="Mamidi S."/>
            <person name="Sreedasyam A."/>
            <person name="Weng X."/>
            <person name="Barry K."/>
            <person name="Bonette J."/>
            <person name="Campitelli B."/>
            <person name="Daum C."/>
            <person name="Gordon S."/>
            <person name="Gould B."/>
            <person name="Lipzen A."/>
            <person name="MacQueen A."/>
            <person name="Palacio-Mejia J."/>
            <person name="Plott C."/>
            <person name="Shakirov E."/>
            <person name="Shu S."/>
            <person name="Yoshinaga Y."/>
            <person name="Zane M."/>
            <person name="Rokhsar D."/>
            <person name="Grimwood J."/>
            <person name="Schmutz J."/>
            <person name="Juenger T."/>
        </authorList>
    </citation>
    <scope>NUCLEOTIDE SEQUENCE [LARGE SCALE GENOMIC DNA]</scope>
    <source>
        <strain evidence="3">cv. HAL2</strain>
    </source>
</reference>
<feature type="domain" description="Reverse transcriptase zinc-binding" evidence="1">
    <location>
        <begin position="112"/>
        <end position="195"/>
    </location>
</feature>
<dbReference type="PANTHER" id="PTHR33116:SF78">
    <property type="entry name" value="OS12G0587133 PROTEIN"/>
    <property type="match status" value="1"/>
</dbReference>
<dbReference type="STRING" id="1504633.A0A2T7DNT7"/>
<evidence type="ECO:0000313" key="2">
    <source>
        <dbReference type="EMBL" id="PUZ57258.1"/>
    </source>
</evidence>
<keyword evidence="3" id="KW-1185">Reference proteome</keyword>
<proteinExistence type="predicted"/>
<evidence type="ECO:0000259" key="1">
    <source>
        <dbReference type="Pfam" id="PF13966"/>
    </source>
</evidence>
<dbReference type="Proteomes" id="UP000244336">
    <property type="component" value="Chromosome 5"/>
</dbReference>